<dbReference type="Gene3D" id="1.20.1280.50">
    <property type="match status" value="1"/>
</dbReference>
<organism evidence="3 4">
    <name type="scientific">Leucosporidium creatinivorum</name>
    <dbReference type="NCBI Taxonomy" id="106004"/>
    <lineage>
        <taxon>Eukaryota</taxon>
        <taxon>Fungi</taxon>
        <taxon>Dikarya</taxon>
        <taxon>Basidiomycota</taxon>
        <taxon>Pucciniomycotina</taxon>
        <taxon>Microbotryomycetes</taxon>
        <taxon>Leucosporidiales</taxon>
        <taxon>Leucosporidium</taxon>
    </lineage>
</organism>
<evidence type="ECO:0000256" key="1">
    <source>
        <dbReference type="SAM" id="MobiDB-lite"/>
    </source>
</evidence>
<evidence type="ECO:0000313" key="4">
    <source>
        <dbReference type="Proteomes" id="UP000193467"/>
    </source>
</evidence>
<dbReference type="STRING" id="106004.A0A1Y2FL63"/>
<dbReference type="SMART" id="SM00256">
    <property type="entry name" value="FBOX"/>
    <property type="match status" value="1"/>
</dbReference>
<feature type="region of interest" description="Disordered" evidence="1">
    <location>
        <begin position="1"/>
        <end position="63"/>
    </location>
</feature>
<keyword evidence="4" id="KW-1185">Reference proteome</keyword>
<dbReference type="OrthoDB" id="2525973at2759"/>
<dbReference type="EMBL" id="MCGR01000017">
    <property type="protein sequence ID" value="ORY84698.1"/>
    <property type="molecule type" value="Genomic_DNA"/>
</dbReference>
<gene>
    <name evidence="3" type="ORF">BCR35DRAFT_58537</name>
</gene>
<dbReference type="SUPFAM" id="SSF81383">
    <property type="entry name" value="F-box domain"/>
    <property type="match status" value="1"/>
</dbReference>
<reference evidence="3 4" key="1">
    <citation type="submission" date="2016-07" db="EMBL/GenBank/DDBJ databases">
        <title>Pervasive Adenine N6-methylation of Active Genes in Fungi.</title>
        <authorList>
            <consortium name="DOE Joint Genome Institute"/>
            <person name="Mondo S.J."/>
            <person name="Dannebaum R.O."/>
            <person name="Kuo R.C."/>
            <person name="Labutti K."/>
            <person name="Haridas S."/>
            <person name="Kuo A."/>
            <person name="Salamov A."/>
            <person name="Ahrendt S.R."/>
            <person name="Lipzen A."/>
            <person name="Sullivan W."/>
            <person name="Andreopoulos W.B."/>
            <person name="Clum A."/>
            <person name="Lindquist E."/>
            <person name="Daum C."/>
            <person name="Ramamoorthy G.K."/>
            <person name="Gryganskyi A."/>
            <person name="Culley D."/>
            <person name="Magnuson J.K."/>
            <person name="James T.Y."/>
            <person name="O'Malley M.A."/>
            <person name="Stajich J.E."/>
            <person name="Spatafora J.W."/>
            <person name="Visel A."/>
            <person name="Grigoriev I.V."/>
        </authorList>
    </citation>
    <scope>NUCLEOTIDE SEQUENCE [LARGE SCALE GENOMIC DNA]</scope>
    <source>
        <strain evidence="3 4">62-1032</strain>
    </source>
</reference>
<dbReference type="InParanoid" id="A0A1Y2FL63"/>
<dbReference type="AlphaFoldDB" id="A0A1Y2FL63"/>
<accession>A0A1Y2FL63</accession>
<evidence type="ECO:0000313" key="3">
    <source>
        <dbReference type="EMBL" id="ORY84698.1"/>
    </source>
</evidence>
<feature type="domain" description="F-box" evidence="2">
    <location>
        <begin position="73"/>
        <end position="122"/>
    </location>
</feature>
<feature type="compositionally biased region" description="Polar residues" evidence="1">
    <location>
        <begin position="1"/>
        <end position="17"/>
    </location>
</feature>
<dbReference type="Pfam" id="PF12937">
    <property type="entry name" value="F-box-like"/>
    <property type="match status" value="1"/>
</dbReference>
<feature type="compositionally biased region" description="Basic residues" evidence="1">
    <location>
        <begin position="35"/>
        <end position="46"/>
    </location>
</feature>
<dbReference type="Proteomes" id="UP000193467">
    <property type="component" value="Unassembled WGS sequence"/>
</dbReference>
<name>A0A1Y2FL63_9BASI</name>
<dbReference type="PROSITE" id="PS50181">
    <property type="entry name" value="FBOX"/>
    <property type="match status" value="1"/>
</dbReference>
<comment type="caution">
    <text evidence="3">The sequence shown here is derived from an EMBL/GenBank/DDBJ whole genome shotgun (WGS) entry which is preliminary data.</text>
</comment>
<dbReference type="CDD" id="cd09917">
    <property type="entry name" value="F-box_SF"/>
    <property type="match status" value="1"/>
</dbReference>
<evidence type="ECO:0000259" key="2">
    <source>
        <dbReference type="PROSITE" id="PS50181"/>
    </source>
</evidence>
<dbReference type="InterPro" id="IPR001810">
    <property type="entry name" value="F-box_dom"/>
</dbReference>
<protein>
    <recommendedName>
        <fullName evidence="2">F-box domain-containing protein</fullName>
    </recommendedName>
</protein>
<proteinExistence type="predicted"/>
<sequence length="231" mass="25702">MAGSRRSSTKPSTSYQEVDSDVDMNQEERVEARKAKAATAKRRNKAKSKDKPNTARESSSAIVEEQSKPSLSLDLVMALPLDVLAEICTDLDPHDLLNLCRTCRFWRELLLPRRARAIWAAARRREKLPLLADYNEIELAVLVFGQACWECAEKGGALDCYLRTRLCKTCLNQLVVAKSRAKSRVPSIHSRAPEGCLTTRFGGDDHVSLRVWSCRASSSILPTASSPSSRL</sequence>
<dbReference type="InterPro" id="IPR036047">
    <property type="entry name" value="F-box-like_dom_sf"/>
</dbReference>